<feature type="compositionally biased region" description="Polar residues" evidence="1">
    <location>
        <begin position="56"/>
        <end position="65"/>
    </location>
</feature>
<reference evidence="2 3" key="1">
    <citation type="submission" date="2024-10" db="EMBL/GenBank/DDBJ databases">
        <title>Updated reference genomes for cyclostephanoid diatoms.</title>
        <authorList>
            <person name="Roberts W.R."/>
            <person name="Alverson A.J."/>
        </authorList>
    </citation>
    <scope>NUCLEOTIDE SEQUENCE [LARGE SCALE GENOMIC DNA]</scope>
    <source>
        <strain evidence="2 3">AJA228-03</strain>
    </source>
</reference>
<dbReference type="AlphaFoldDB" id="A0ABD3RRG2"/>
<protein>
    <submittedName>
        <fullName evidence="2">Uncharacterized protein</fullName>
    </submittedName>
</protein>
<comment type="caution">
    <text evidence="2">The sequence shown here is derived from an EMBL/GenBank/DDBJ whole genome shotgun (WGS) entry which is preliminary data.</text>
</comment>
<dbReference type="EMBL" id="JALLPB020000194">
    <property type="protein sequence ID" value="KAL3815545.1"/>
    <property type="molecule type" value="Genomic_DNA"/>
</dbReference>
<evidence type="ECO:0000313" key="2">
    <source>
        <dbReference type="EMBL" id="KAL3815545.1"/>
    </source>
</evidence>
<evidence type="ECO:0000256" key="1">
    <source>
        <dbReference type="SAM" id="MobiDB-lite"/>
    </source>
</evidence>
<gene>
    <name evidence="2" type="ORF">ACHAXA_004190</name>
</gene>
<evidence type="ECO:0000313" key="3">
    <source>
        <dbReference type="Proteomes" id="UP001530377"/>
    </source>
</evidence>
<sequence length="80" mass="8712">MMMTTNAAIANDNKDDEYRSGGIGAVRGDAVYAAQVFFRSSATILPIVSVERWHASEQQSAQNPGAQLELIEPRHPPPET</sequence>
<proteinExistence type="predicted"/>
<organism evidence="2 3">
    <name type="scientific">Cyclostephanos tholiformis</name>
    <dbReference type="NCBI Taxonomy" id="382380"/>
    <lineage>
        <taxon>Eukaryota</taxon>
        <taxon>Sar</taxon>
        <taxon>Stramenopiles</taxon>
        <taxon>Ochrophyta</taxon>
        <taxon>Bacillariophyta</taxon>
        <taxon>Coscinodiscophyceae</taxon>
        <taxon>Thalassiosirophycidae</taxon>
        <taxon>Stephanodiscales</taxon>
        <taxon>Stephanodiscaceae</taxon>
        <taxon>Cyclostephanos</taxon>
    </lineage>
</organism>
<feature type="compositionally biased region" description="Basic and acidic residues" evidence="1">
    <location>
        <begin position="71"/>
        <end position="80"/>
    </location>
</feature>
<dbReference type="Proteomes" id="UP001530377">
    <property type="component" value="Unassembled WGS sequence"/>
</dbReference>
<name>A0ABD3RRG2_9STRA</name>
<feature type="region of interest" description="Disordered" evidence="1">
    <location>
        <begin position="55"/>
        <end position="80"/>
    </location>
</feature>
<accession>A0ABD3RRG2</accession>
<keyword evidence="3" id="KW-1185">Reference proteome</keyword>